<dbReference type="EMBL" id="JAMXLR010000036">
    <property type="protein sequence ID" value="MCO6044230.1"/>
    <property type="molecule type" value="Genomic_DNA"/>
</dbReference>
<dbReference type="AlphaFoldDB" id="A0A9X2JFN2"/>
<name>A0A9X2JFN2_9BACT</name>
<evidence type="ECO:0008006" key="3">
    <source>
        <dbReference type="Google" id="ProtNLM"/>
    </source>
</evidence>
<protein>
    <recommendedName>
        <fullName evidence="3">Response regulatory domain-containing protein</fullName>
    </recommendedName>
</protein>
<reference evidence="1" key="1">
    <citation type="submission" date="2022-06" db="EMBL/GenBank/DDBJ databases">
        <title>Aeoliella straminimaris, a novel planctomycete from sediments.</title>
        <authorList>
            <person name="Vitorino I.R."/>
            <person name="Lage O.M."/>
        </authorList>
    </citation>
    <scope>NUCLEOTIDE SEQUENCE</scope>
    <source>
        <strain evidence="1">ICT_H6.2</strain>
    </source>
</reference>
<sequence>MKRLASESFVEIIEPEQASPFELALTFQSRPGTIDRELVERLHERMPLAGLAVVLGTWCEGEMRTGTPLPHCERVFFYQFEAWWRTVRIAWLAGRPAPWQRPAQTEPELIPLTGGPLVAIDAVDADTANALIDACECLGASGVWVPRFAKRPLSTQPAAGIWVGAQLDETEAMQLAEFRQSLPAEMPLVVLLDFPRVDRARRATQLGATSVLGKPWRLEQLASVLSQEPGAQTPLPQLIPQ</sequence>
<dbReference type="InterPro" id="IPR011006">
    <property type="entry name" value="CheY-like_superfamily"/>
</dbReference>
<accession>A0A9X2JFN2</accession>
<keyword evidence="2" id="KW-1185">Reference proteome</keyword>
<dbReference type="SUPFAM" id="SSF52172">
    <property type="entry name" value="CheY-like"/>
    <property type="match status" value="1"/>
</dbReference>
<organism evidence="1 2">
    <name type="scientific">Aeoliella straminimaris</name>
    <dbReference type="NCBI Taxonomy" id="2954799"/>
    <lineage>
        <taxon>Bacteria</taxon>
        <taxon>Pseudomonadati</taxon>
        <taxon>Planctomycetota</taxon>
        <taxon>Planctomycetia</taxon>
        <taxon>Pirellulales</taxon>
        <taxon>Lacipirellulaceae</taxon>
        <taxon>Aeoliella</taxon>
    </lineage>
</organism>
<evidence type="ECO:0000313" key="1">
    <source>
        <dbReference type="EMBL" id="MCO6044230.1"/>
    </source>
</evidence>
<proteinExistence type="predicted"/>
<evidence type="ECO:0000313" key="2">
    <source>
        <dbReference type="Proteomes" id="UP001155241"/>
    </source>
</evidence>
<gene>
    <name evidence="1" type="ORF">NG895_09960</name>
</gene>
<dbReference type="Proteomes" id="UP001155241">
    <property type="component" value="Unassembled WGS sequence"/>
</dbReference>
<dbReference type="RefSeq" id="WP_252852334.1">
    <property type="nucleotide sequence ID" value="NZ_JAMXLR010000036.1"/>
</dbReference>
<comment type="caution">
    <text evidence="1">The sequence shown here is derived from an EMBL/GenBank/DDBJ whole genome shotgun (WGS) entry which is preliminary data.</text>
</comment>